<dbReference type="Proteomes" id="UP000192674">
    <property type="component" value="Unassembled WGS sequence"/>
</dbReference>
<dbReference type="EMBL" id="FWXV01000011">
    <property type="protein sequence ID" value="SMD24907.1"/>
    <property type="molecule type" value="Genomic_DNA"/>
</dbReference>
<evidence type="ECO:0000313" key="2">
    <source>
        <dbReference type="EMBL" id="SMD24907.1"/>
    </source>
</evidence>
<feature type="signal peptide" evidence="1">
    <location>
        <begin position="1"/>
        <end position="27"/>
    </location>
</feature>
<evidence type="ECO:0000313" key="3">
    <source>
        <dbReference type="Proteomes" id="UP000192674"/>
    </source>
</evidence>
<organism evidence="2 3">
    <name type="scientific">Kibdelosporangium aridum</name>
    <dbReference type="NCBI Taxonomy" id="2030"/>
    <lineage>
        <taxon>Bacteria</taxon>
        <taxon>Bacillati</taxon>
        <taxon>Actinomycetota</taxon>
        <taxon>Actinomycetes</taxon>
        <taxon>Pseudonocardiales</taxon>
        <taxon>Pseudonocardiaceae</taxon>
        <taxon>Kibdelosporangium</taxon>
    </lineage>
</organism>
<evidence type="ECO:0000256" key="1">
    <source>
        <dbReference type="SAM" id="SignalP"/>
    </source>
</evidence>
<proteinExistence type="predicted"/>
<keyword evidence="2" id="KW-0456">Lyase</keyword>
<dbReference type="RefSeq" id="WP_084433174.1">
    <property type="nucleotide sequence ID" value="NZ_FWXV01000011.1"/>
</dbReference>
<sequence length="238" mass="26227">METLRRFLAVPLTAVLALSLLANPAHAATIWSGDPSGGLRVFGNMNCDSPGSVTAVDDPAHGRVWRYNKPSGSNRCENHGIAVGGKRYEFRNGSTYYLGWRSKLSSAVNNNATFQWKSYGNHIQNFPVVLKVISGRISILQRQPGGVERITWSRPITANTWHTYVLGLHLSSATTGGWVEFWFDGQKQTFTNNSQRWACRTWDSINEPKWGIYGASGTSVANYVDALKVGTAYSDVAP</sequence>
<dbReference type="Pfam" id="PF14099">
    <property type="entry name" value="Polysacc_lyase"/>
    <property type="match status" value="1"/>
</dbReference>
<keyword evidence="3" id="KW-1185">Reference proteome</keyword>
<dbReference type="AlphaFoldDB" id="A0A1Y5Y757"/>
<accession>A0A1Y5Y757</accession>
<dbReference type="Gene3D" id="2.60.120.200">
    <property type="match status" value="1"/>
</dbReference>
<dbReference type="InterPro" id="IPR025975">
    <property type="entry name" value="Polysacc_lyase"/>
</dbReference>
<name>A0A1Y5Y757_KIBAR</name>
<feature type="chain" id="PRO_5013232443" evidence="1">
    <location>
        <begin position="28"/>
        <end position="238"/>
    </location>
</feature>
<keyword evidence="1" id="KW-0732">Signal</keyword>
<dbReference type="GO" id="GO:0016829">
    <property type="term" value="F:lyase activity"/>
    <property type="evidence" value="ECO:0007669"/>
    <property type="project" value="UniProtKB-KW"/>
</dbReference>
<gene>
    <name evidence="2" type="ORF">SAMN05661093_08780</name>
</gene>
<protein>
    <submittedName>
        <fullName evidence="2">Polysaccharide lyase</fullName>
    </submittedName>
</protein>
<reference evidence="2 3" key="1">
    <citation type="submission" date="2017-04" db="EMBL/GenBank/DDBJ databases">
        <authorList>
            <person name="Afonso C.L."/>
            <person name="Miller P.J."/>
            <person name="Scott M.A."/>
            <person name="Spackman E."/>
            <person name="Goraichik I."/>
            <person name="Dimitrov K.M."/>
            <person name="Suarez D.L."/>
            <person name="Swayne D.E."/>
        </authorList>
    </citation>
    <scope>NUCLEOTIDE SEQUENCE [LARGE SCALE GENOMIC DNA]</scope>
    <source>
        <strain evidence="2 3">DSM 43828</strain>
    </source>
</reference>